<accession>A0A5E7AEJ9</accession>
<gene>
    <name evidence="1" type="ORF">PS723_00666</name>
</gene>
<reference evidence="1 2" key="1">
    <citation type="submission" date="2019-09" db="EMBL/GenBank/DDBJ databases">
        <authorList>
            <person name="Chandra G."/>
            <person name="Truman W A."/>
        </authorList>
    </citation>
    <scope>NUCLEOTIDE SEQUENCE [LARGE SCALE GENOMIC DNA]</scope>
    <source>
        <strain evidence="1">PS723</strain>
    </source>
</reference>
<evidence type="ECO:0000313" key="2">
    <source>
        <dbReference type="Proteomes" id="UP000379480"/>
    </source>
</evidence>
<dbReference type="Pfam" id="PF09650">
    <property type="entry name" value="PHA_gran_rgn"/>
    <property type="match status" value="1"/>
</dbReference>
<evidence type="ECO:0008006" key="3">
    <source>
        <dbReference type="Google" id="ProtNLM"/>
    </source>
</evidence>
<dbReference type="AlphaFoldDB" id="A0A5E7AEJ9"/>
<name>A0A5E7AEJ9_PSEFL</name>
<dbReference type="InterPro" id="IPR013433">
    <property type="entry name" value="PHA_gran_rgn"/>
</dbReference>
<dbReference type="Proteomes" id="UP000379480">
    <property type="component" value="Unassembled WGS sequence"/>
</dbReference>
<protein>
    <recommendedName>
        <fullName evidence="3">Polyhydroxyalkanoic acid system protein</fullName>
    </recommendedName>
</protein>
<dbReference type="NCBIfam" id="TIGR02610">
    <property type="entry name" value="PHA_gran_rgn"/>
    <property type="match status" value="1"/>
</dbReference>
<dbReference type="RefSeq" id="WP_150802266.1">
    <property type="nucleotide sequence ID" value="NZ_CABVHY010000003.1"/>
</dbReference>
<organism evidence="1 2">
    <name type="scientific">Pseudomonas fluorescens</name>
    <dbReference type="NCBI Taxonomy" id="294"/>
    <lineage>
        <taxon>Bacteria</taxon>
        <taxon>Pseudomonadati</taxon>
        <taxon>Pseudomonadota</taxon>
        <taxon>Gammaproteobacteria</taxon>
        <taxon>Pseudomonadales</taxon>
        <taxon>Pseudomonadaceae</taxon>
        <taxon>Pseudomonas</taxon>
    </lineage>
</organism>
<dbReference type="EMBL" id="CABVHY010000003">
    <property type="protein sequence ID" value="VVN75164.1"/>
    <property type="molecule type" value="Genomic_DNA"/>
</dbReference>
<evidence type="ECO:0000313" key="1">
    <source>
        <dbReference type="EMBL" id="VVN75164.1"/>
    </source>
</evidence>
<proteinExistence type="predicted"/>
<dbReference type="OrthoDB" id="287584at2"/>
<sequence>MAQEISITRFHALGLELAMDKARALVTDLSQQYGLKHQWSGNNASVKHGLTGITGQLKVAEDELRVYVDLNFLQRALKGLIEAEINKVLDSALT</sequence>